<dbReference type="InterPro" id="IPR018610">
    <property type="entry name" value="UVSSA"/>
</dbReference>
<proteinExistence type="predicted"/>
<dbReference type="HOGENOM" id="CLU_638498_0_0_1"/>
<evidence type="ECO:0000256" key="1">
    <source>
        <dbReference type="SAM" id="MobiDB-lite"/>
    </source>
</evidence>
<organism evidence="2">
    <name type="scientific">Guillardia theta (strain CCMP2712)</name>
    <name type="common">Cryptophyte</name>
    <dbReference type="NCBI Taxonomy" id="905079"/>
    <lineage>
        <taxon>Eukaryota</taxon>
        <taxon>Cryptophyceae</taxon>
        <taxon>Pyrenomonadales</taxon>
        <taxon>Geminigeraceae</taxon>
        <taxon>Guillardia</taxon>
    </lineage>
</organism>
<sequence>MEDELRKTVGGHMRRVRGGEEESREASEREFKAACSTLKRFVKDGPSTAGPLAFGVLLRHLRCSNCKERYYAFKLTDFVFCRSASFRNCVVENLDEILLLGTGLKSDKPLPPPVRYAKLLRDEFRSMLKSWATEHGAKYKSLNLGLSYVTRSTGSEPSRNNHINEQVISRLDEVQRRELSKAARKTLQISSKHTGSMRTYVLSFRRRLEDSLDFPVFSMLEENAAEQQAERESEEKACNPEQPMSFDDLVDDDSDNEHSEEENVEQFARDFGLPAANYSINVSVGGSSEVMKKRMTDTDRTRFQNELRSIGKHLNQLSEWEQRINEAVTRRTLSDDQLHAYQDIQKLKDLCQETLTRCQQVGLHHEAFEQNLSDSECEMEEVNIFPASHVSPGTQEPSDVAGEVHKLQQTIVGHQEKRRKTGAGVVGKTR</sequence>
<dbReference type="GO" id="GO:0000993">
    <property type="term" value="F:RNA polymerase II complex binding"/>
    <property type="evidence" value="ECO:0007669"/>
    <property type="project" value="TreeGrafter"/>
</dbReference>
<evidence type="ECO:0008006" key="5">
    <source>
        <dbReference type="Google" id="ProtNLM"/>
    </source>
</evidence>
<dbReference type="PaxDb" id="55529-EKX51834"/>
<dbReference type="GO" id="GO:0009411">
    <property type="term" value="P:response to UV"/>
    <property type="evidence" value="ECO:0007669"/>
    <property type="project" value="InterPro"/>
</dbReference>
<dbReference type="AlphaFoldDB" id="L1JU67"/>
<dbReference type="InterPro" id="IPR049408">
    <property type="entry name" value="UVSSA_N_a-solenoid_rpt"/>
</dbReference>
<feature type="compositionally biased region" description="Basic and acidic residues" evidence="1">
    <location>
        <begin position="17"/>
        <end position="27"/>
    </location>
</feature>
<dbReference type="KEGG" id="gtt:GUITHDRAFT_102445"/>
<feature type="compositionally biased region" description="Basic and acidic residues" evidence="1">
    <location>
        <begin position="228"/>
        <end position="238"/>
    </location>
</feature>
<dbReference type="Proteomes" id="UP000011087">
    <property type="component" value="Unassembled WGS sequence"/>
</dbReference>
<dbReference type="GO" id="GO:0005694">
    <property type="term" value="C:chromosome"/>
    <property type="evidence" value="ECO:0007669"/>
    <property type="project" value="TreeGrafter"/>
</dbReference>
<reference evidence="3" key="3">
    <citation type="submission" date="2016-03" db="UniProtKB">
        <authorList>
            <consortium name="EnsemblProtists"/>
        </authorList>
    </citation>
    <scope>IDENTIFICATION</scope>
</reference>
<evidence type="ECO:0000313" key="2">
    <source>
        <dbReference type="EMBL" id="EKX51834.1"/>
    </source>
</evidence>
<dbReference type="GO" id="GO:0006283">
    <property type="term" value="P:transcription-coupled nucleotide-excision repair"/>
    <property type="evidence" value="ECO:0007669"/>
    <property type="project" value="TreeGrafter"/>
</dbReference>
<dbReference type="STRING" id="905079.L1JU67"/>
<dbReference type="eggNOG" id="KOG2374">
    <property type="taxonomic scope" value="Eukaryota"/>
</dbReference>
<dbReference type="OrthoDB" id="5594015at2759"/>
<feature type="region of interest" description="Disordered" evidence="1">
    <location>
        <begin position="1"/>
        <end position="27"/>
    </location>
</feature>
<dbReference type="Pfam" id="PF20867">
    <property type="entry name" value="UVSSA_N"/>
    <property type="match status" value="1"/>
</dbReference>
<dbReference type="PANTHER" id="PTHR28670">
    <property type="entry name" value="UV-STIMULATED SCAFFOLD PROTEIN A"/>
    <property type="match status" value="1"/>
</dbReference>
<accession>L1JU67</accession>
<dbReference type="PANTHER" id="PTHR28670:SF1">
    <property type="entry name" value="UV-STIMULATED SCAFFOLD PROTEIN A"/>
    <property type="match status" value="1"/>
</dbReference>
<dbReference type="RefSeq" id="XP_005838814.1">
    <property type="nucleotide sequence ID" value="XM_005838757.1"/>
</dbReference>
<dbReference type="EMBL" id="JH992974">
    <property type="protein sequence ID" value="EKX51834.1"/>
    <property type="molecule type" value="Genomic_DNA"/>
</dbReference>
<feature type="region of interest" description="Disordered" evidence="1">
    <location>
        <begin position="223"/>
        <end position="261"/>
    </location>
</feature>
<reference evidence="4" key="2">
    <citation type="submission" date="2012-11" db="EMBL/GenBank/DDBJ databases">
        <authorList>
            <person name="Kuo A."/>
            <person name="Curtis B.A."/>
            <person name="Tanifuji G."/>
            <person name="Burki F."/>
            <person name="Gruber A."/>
            <person name="Irimia M."/>
            <person name="Maruyama S."/>
            <person name="Arias M.C."/>
            <person name="Ball S.G."/>
            <person name="Gile G.H."/>
            <person name="Hirakawa Y."/>
            <person name="Hopkins J.F."/>
            <person name="Rensing S.A."/>
            <person name="Schmutz J."/>
            <person name="Symeonidi A."/>
            <person name="Elias M."/>
            <person name="Eveleigh R.J."/>
            <person name="Herman E.K."/>
            <person name="Klute M.J."/>
            <person name="Nakayama T."/>
            <person name="Obornik M."/>
            <person name="Reyes-Prieto A."/>
            <person name="Armbrust E.V."/>
            <person name="Aves S.J."/>
            <person name="Beiko R.G."/>
            <person name="Coutinho P."/>
            <person name="Dacks J.B."/>
            <person name="Durnford D.G."/>
            <person name="Fast N.M."/>
            <person name="Green B.R."/>
            <person name="Grisdale C."/>
            <person name="Hempe F."/>
            <person name="Henrissat B."/>
            <person name="Hoppner M.P."/>
            <person name="Ishida K.-I."/>
            <person name="Kim E."/>
            <person name="Koreny L."/>
            <person name="Kroth P.G."/>
            <person name="Liu Y."/>
            <person name="Malik S.-B."/>
            <person name="Maier U.G."/>
            <person name="McRose D."/>
            <person name="Mock T."/>
            <person name="Neilson J.A."/>
            <person name="Onodera N.T."/>
            <person name="Poole A.M."/>
            <person name="Pritham E.J."/>
            <person name="Richards T.A."/>
            <person name="Rocap G."/>
            <person name="Roy S.W."/>
            <person name="Sarai C."/>
            <person name="Schaack S."/>
            <person name="Shirato S."/>
            <person name="Slamovits C.H."/>
            <person name="Spencer D.F."/>
            <person name="Suzuki S."/>
            <person name="Worden A.Z."/>
            <person name="Zauner S."/>
            <person name="Barry K."/>
            <person name="Bell C."/>
            <person name="Bharti A.K."/>
            <person name="Crow J.A."/>
            <person name="Grimwood J."/>
            <person name="Kramer R."/>
            <person name="Lindquist E."/>
            <person name="Lucas S."/>
            <person name="Salamov A."/>
            <person name="McFadden G.I."/>
            <person name="Lane C.E."/>
            <person name="Keeling P.J."/>
            <person name="Gray M.W."/>
            <person name="Grigoriev I.V."/>
            <person name="Archibald J.M."/>
        </authorList>
    </citation>
    <scope>NUCLEOTIDE SEQUENCE</scope>
    <source>
        <strain evidence="4">CCMP2712</strain>
    </source>
</reference>
<dbReference type="GeneID" id="17308619"/>
<name>L1JU67_GUITC</name>
<dbReference type="EnsemblProtists" id="EKX51834">
    <property type="protein sequence ID" value="EKX51834"/>
    <property type="gene ID" value="GUITHDRAFT_102445"/>
</dbReference>
<protein>
    <recommendedName>
        <fullName evidence="5">VHS domain-containing protein</fullName>
    </recommendedName>
</protein>
<feature type="compositionally biased region" description="Acidic residues" evidence="1">
    <location>
        <begin position="248"/>
        <end position="261"/>
    </location>
</feature>
<reference evidence="2 4" key="1">
    <citation type="journal article" date="2012" name="Nature">
        <title>Algal genomes reveal evolutionary mosaicism and the fate of nucleomorphs.</title>
        <authorList>
            <consortium name="DOE Joint Genome Institute"/>
            <person name="Curtis B.A."/>
            <person name="Tanifuji G."/>
            <person name="Burki F."/>
            <person name="Gruber A."/>
            <person name="Irimia M."/>
            <person name="Maruyama S."/>
            <person name="Arias M.C."/>
            <person name="Ball S.G."/>
            <person name="Gile G.H."/>
            <person name="Hirakawa Y."/>
            <person name="Hopkins J.F."/>
            <person name="Kuo A."/>
            <person name="Rensing S.A."/>
            <person name="Schmutz J."/>
            <person name="Symeonidi A."/>
            <person name="Elias M."/>
            <person name="Eveleigh R.J."/>
            <person name="Herman E.K."/>
            <person name="Klute M.J."/>
            <person name="Nakayama T."/>
            <person name="Obornik M."/>
            <person name="Reyes-Prieto A."/>
            <person name="Armbrust E.V."/>
            <person name="Aves S.J."/>
            <person name="Beiko R.G."/>
            <person name="Coutinho P."/>
            <person name="Dacks J.B."/>
            <person name="Durnford D.G."/>
            <person name="Fast N.M."/>
            <person name="Green B.R."/>
            <person name="Grisdale C.J."/>
            <person name="Hempel F."/>
            <person name="Henrissat B."/>
            <person name="Hoppner M.P."/>
            <person name="Ishida K."/>
            <person name="Kim E."/>
            <person name="Koreny L."/>
            <person name="Kroth P.G."/>
            <person name="Liu Y."/>
            <person name="Malik S.B."/>
            <person name="Maier U.G."/>
            <person name="McRose D."/>
            <person name="Mock T."/>
            <person name="Neilson J.A."/>
            <person name="Onodera N.T."/>
            <person name="Poole A.M."/>
            <person name="Pritham E.J."/>
            <person name="Richards T.A."/>
            <person name="Rocap G."/>
            <person name="Roy S.W."/>
            <person name="Sarai C."/>
            <person name="Schaack S."/>
            <person name="Shirato S."/>
            <person name="Slamovits C.H."/>
            <person name="Spencer D.F."/>
            <person name="Suzuki S."/>
            <person name="Worden A.Z."/>
            <person name="Zauner S."/>
            <person name="Barry K."/>
            <person name="Bell C."/>
            <person name="Bharti A.K."/>
            <person name="Crow J.A."/>
            <person name="Grimwood J."/>
            <person name="Kramer R."/>
            <person name="Lindquist E."/>
            <person name="Lucas S."/>
            <person name="Salamov A."/>
            <person name="McFadden G.I."/>
            <person name="Lane C.E."/>
            <person name="Keeling P.J."/>
            <person name="Gray M.W."/>
            <person name="Grigoriev I.V."/>
            <person name="Archibald J.M."/>
        </authorList>
    </citation>
    <scope>NUCLEOTIDE SEQUENCE</scope>
    <source>
        <strain evidence="2 4">CCMP2712</strain>
    </source>
</reference>
<keyword evidence="4" id="KW-1185">Reference proteome</keyword>
<evidence type="ECO:0000313" key="3">
    <source>
        <dbReference type="EnsemblProtists" id="EKX51834"/>
    </source>
</evidence>
<gene>
    <name evidence="2" type="ORF">GUITHDRAFT_102445</name>
</gene>
<evidence type="ECO:0000313" key="4">
    <source>
        <dbReference type="Proteomes" id="UP000011087"/>
    </source>
</evidence>